<evidence type="ECO:0000259" key="1">
    <source>
        <dbReference type="Pfam" id="PF08445"/>
    </source>
</evidence>
<keyword evidence="3" id="KW-1185">Reference proteome</keyword>
<dbReference type="GO" id="GO:0016747">
    <property type="term" value="F:acyltransferase activity, transferring groups other than amino-acyl groups"/>
    <property type="evidence" value="ECO:0007669"/>
    <property type="project" value="InterPro"/>
</dbReference>
<dbReference type="PANTHER" id="PTHR20958">
    <property type="entry name" value="GLYCINE N-ACYLTRANSFERASE-LIKE PROTEIN"/>
    <property type="match status" value="1"/>
</dbReference>
<accession>A0A9J6B995</accession>
<dbReference type="InterPro" id="IPR016181">
    <property type="entry name" value="Acyl_CoA_acyltransferase"/>
</dbReference>
<comment type="caution">
    <text evidence="2">The sequence shown here is derived from an EMBL/GenBank/DDBJ whole genome shotgun (WGS) entry which is preliminary data.</text>
</comment>
<feature type="domain" description="GCN5-related N-acetyltransferase Rv2170-like" evidence="1">
    <location>
        <begin position="162"/>
        <end position="230"/>
    </location>
</feature>
<dbReference type="Pfam" id="PF08445">
    <property type="entry name" value="FR47"/>
    <property type="match status" value="1"/>
</dbReference>
<dbReference type="InterPro" id="IPR013653">
    <property type="entry name" value="GCN5-like_dom"/>
</dbReference>
<protein>
    <recommendedName>
        <fullName evidence="1">GCN5-related N-acetyltransferase Rv2170-like domain-containing protein</fullName>
    </recommendedName>
</protein>
<dbReference type="AlphaFoldDB" id="A0A9J6B995"/>
<name>A0A9J6B995_POLVA</name>
<dbReference type="PANTHER" id="PTHR20958:SF10">
    <property type="entry name" value="GH05617P-RELATED"/>
    <property type="match status" value="1"/>
</dbReference>
<dbReference type="EMBL" id="JADBJN010000027">
    <property type="protein sequence ID" value="KAG5666206.1"/>
    <property type="molecule type" value="Genomic_DNA"/>
</dbReference>
<dbReference type="InterPro" id="IPR053225">
    <property type="entry name" value="Acyl-CoA_N-acyltransferase"/>
</dbReference>
<dbReference type="SUPFAM" id="SSF55729">
    <property type="entry name" value="Acyl-CoA N-acyltransferases (Nat)"/>
    <property type="match status" value="1"/>
</dbReference>
<organism evidence="2 3">
    <name type="scientific">Polypedilum vanderplanki</name>
    <name type="common">Sleeping chironomid midge</name>
    <dbReference type="NCBI Taxonomy" id="319348"/>
    <lineage>
        <taxon>Eukaryota</taxon>
        <taxon>Metazoa</taxon>
        <taxon>Ecdysozoa</taxon>
        <taxon>Arthropoda</taxon>
        <taxon>Hexapoda</taxon>
        <taxon>Insecta</taxon>
        <taxon>Pterygota</taxon>
        <taxon>Neoptera</taxon>
        <taxon>Endopterygota</taxon>
        <taxon>Diptera</taxon>
        <taxon>Nematocera</taxon>
        <taxon>Chironomoidea</taxon>
        <taxon>Chironomidae</taxon>
        <taxon>Chironominae</taxon>
        <taxon>Polypedilum</taxon>
        <taxon>Polypedilum</taxon>
    </lineage>
</organism>
<dbReference type="Gene3D" id="3.40.630.30">
    <property type="match status" value="1"/>
</dbReference>
<proteinExistence type="predicted"/>
<dbReference type="OrthoDB" id="7305308at2759"/>
<sequence length="232" mass="27468">MKEISLDYLSTFEKNFSIDKEKHIVILMTIKTFRDRFELYPELKENAKLFALYDDWEEEGIFFMTTLDFRMMTFCCSVRNVYREMLFELQNEMNLIIHEDTDCICLHLTLEKALELKYEIPLNSKIKELSTEYVDKINNAWPHRFEQSELFIDYSIKYHISMGLFDSNDNLIAWCLRYDNGSLGVLQVDQKHLRKGFGEIVVRAMIKKIAEFCNCDIISLVVSENVKSMNLG</sequence>
<gene>
    <name evidence="2" type="ORF">PVAND_017651</name>
</gene>
<reference evidence="2" key="1">
    <citation type="submission" date="2021-03" db="EMBL/GenBank/DDBJ databases">
        <title>Chromosome level genome of the anhydrobiotic midge Polypedilum vanderplanki.</title>
        <authorList>
            <person name="Yoshida Y."/>
            <person name="Kikawada T."/>
            <person name="Gusev O."/>
        </authorList>
    </citation>
    <scope>NUCLEOTIDE SEQUENCE</scope>
    <source>
        <strain evidence="2">NIAS01</strain>
        <tissue evidence="2">Whole body or cell culture</tissue>
    </source>
</reference>
<evidence type="ECO:0000313" key="3">
    <source>
        <dbReference type="Proteomes" id="UP001107558"/>
    </source>
</evidence>
<dbReference type="Proteomes" id="UP001107558">
    <property type="component" value="Unassembled WGS sequence"/>
</dbReference>
<evidence type="ECO:0000313" key="2">
    <source>
        <dbReference type="EMBL" id="KAG5666206.1"/>
    </source>
</evidence>